<keyword evidence="11" id="KW-1185">Reference proteome</keyword>
<evidence type="ECO:0000256" key="2">
    <source>
        <dbReference type="ARBA" id="ARBA00022723"/>
    </source>
</evidence>
<dbReference type="GO" id="GO:0048513">
    <property type="term" value="P:animal organ development"/>
    <property type="evidence" value="ECO:0007669"/>
    <property type="project" value="UniProtKB-ARBA"/>
</dbReference>
<dbReference type="PANTHER" id="PTHR23110">
    <property type="entry name" value="BTB DOMAIN TRANSCRIPTION FACTOR"/>
    <property type="match status" value="1"/>
</dbReference>
<dbReference type="Gene3D" id="3.30.160.60">
    <property type="entry name" value="Classic Zinc Finger"/>
    <property type="match status" value="1"/>
</dbReference>
<dbReference type="InterPro" id="IPR013087">
    <property type="entry name" value="Znf_C2H2_type"/>
</dbReference>
<reference evidence="11" key="1">
    <citation type="submission" date="2013-03" db="EMBL/GenBank/DDBJ databases">
        <title>The Genome Sequence of Anopheles epiroticus epiroticus2.</title>
        <authorList>
            <consortium name="The Broad Institute Genomics Platform"/>
            <person name="Neafsey D.E."/>
            <person name="Howell P."/>
            <person name="Walker B."/>
            <person name="Young S.K."/>
            <person name="Zeng Q."/>
            <person name="Gargeya S."/>
            <person name="Fitzgerald M."/>
            <person name="Haas B."/>
            <person name="Abouelleil A."/>
            <person name="Allen A.W."/>
            <person name="Alvarado L."/>
            <person name="Arachchi H.M."/>
            <person name="Berlin A.M."/>
            <person name="Chapman S.B."/>
            <person name="Gainer-Dewar J."/>
            <person name="Goldberg J."/>
            <person name="Griggs A."/>
            <person name="Gujja S."/>
            <person name="Hansen M."/>
            <person name="Howarth C."/>
            <person name="Imamovic A."/>
            <person name="Ireland A."/>
            <person name="Larimer J."/>
            <person name="McCowan C."/>
            <person name="Murphy C."/>
            <person name="Pearson M."/>
            <person name="Poon T.W."/>
            <person name="Priest M."/>
            <person name="Roberts A."/>
            <person name="Saif S."/>
            <person name="Shea T."/>
            <person name="Sisk P."/>
            <person name="Sykes S."/>
            <person name="Wortman J."/>
            <person name="Nusbaum C."/>
            <person name="Birren B."/>
        </authorList>
    </citation>
    <scope>NUCLEOTIDE SEQUENCE [LARGE SCALE GENOMIC DNA]</scope>
    <source>
        <strain evidence="11">Epiroticus2</strain>
    </source>
</reference>
<dbReference type="GO" id="GO:0005634">
    <property type="term" value="C:nucleus"/>
    <property type="evidence" value="ECO:0007669"/>
    <property type="project" value="UniProtKB-SubCell"/>
</dbReference>
<dbReference type="InterPro" id="IPR051095">
    <property type="entry name" value="Dros_DevTransReg"/>
</dbReference>
<reference evidence="10" key="2">
    <citation type="submission" date="2020-05" db="UniProtKB">
        <authorList>
            <consortium name="EnsemblMetazoa"/>
        </authorList>
    </citation>
    <scope>IDENTIFICATION</scope>
    <source>
        <strain evidence="10">Epiroticus2</strain>
    </source>
</reference>
<dbReference type="InterPro" id="IPR000210">
    <property type="entry name" value="BTB/POZ_dom"/>
</dbReference>
<keyword evidence="2" id="KW-0479">Metal-binding</keyword>
<comment type="subcellular location">
    <subcellularLocation>
        <location evidence="1">Nucleus</location>
    </subcellularLocation>
</comment>
<dbReference type="EnsemblMetazoa" id="AEPI011038-RA">
    <property type="protein sequence ID" value="AEPI011038-PA"/>
    <property type="gene ID" value="AEPI011038"/>
</dbReference>
<evidence type="ECO:0000256" key="7">
    <source>
        <dbReference type="SAM" id="MobiDB-lite"/>
    </source>
</evidence>
<dbReference type="CDD" id="cd18315">
    <property type="entry name" value="BTB_POZ_BAB-like"/>
    <property type="match status" value="1"/>
</dbReference>
<name>A0A182PVQ1_9DIPT</name>
<dbReference type="Gene3D" id="3.30.710.10">
    <property type="entry name" value="Potassium Channel Kv1.1, Chain A"/>
    <property type="match status" value="1"/>
</dbReference>
<dbReference type="VEuPathDB" id="VectorBase:AEPI011038"/>
<evidence type="ECO:0000259" key="8">
    <source>
        <dbReference type="PROSITE" id="PS50097"/>
    </source>
</evidence>
<evidence type="ECO:0000256" key="5">
    <source>
        <dbReference type="ARBA" id="ARBA00023242"/>
    </source>
</evidence>
<evidence type="ECO:0000256" key="6">
    <source>
        <dbReference type="PROSITE-ProRule" id="PRU00042"/>
    </source>
</evidence>
<feature type="domain" description="BTB" evidence="8">
    <location>
        <begin position="32"/>
        <end position="97"/>
    </location>
</feature>
<evidence type="ECO:0008006" key="12">
    <source>
        <dbReference type="Google" id="ProtNLM"/>
    </source>
</evidence>
<dbReference type="InterPro" id="IPR011333">
    <property type="entry name" value="SKP1/BTB/POZ_sf"/>
</dbReference>
<dbReference type="GO" id="GO:0003677">
    <property type="term" value="F:DNA binding"/>
    <property type="evidence" value="ECO:0007669"/>
    <property type="project" value="InterPro"/>
</dbReference>
<evidence type="ECO:0000259" key="9">
    <source>
        <dbReference type="PROSITE" id="PS50157"/>
    </source>
</evidence>
<evidence type="ECO:0000313" key="10">
    <source>
        <dbReference type="EnsemblMetazoa" id="AEPI011038-PA"/>
    </source>
</evidence>
<feature type="domain" description="C2H2-type" evidence="9">
    <location>
        <begin position="478"/>
        <end position="503"/>
    </location>
</feature>
<dbReference type="GO" id="GO:0048666">
    <property type="term" value="P:neuron development"/>
    <property type="evidence" value="ECO:0007669"/>
    <property type="project" value="UniProtKB-ARBA"/>
</dbReference>
<dbReference type="SMART" id="SM00355">
    <property type="entry name" value="ZnF_C2H2"/>
    <property type="match status" value="2"/>
</dbReference>
<dbReference type="AlphaFoldDB" id="A0A182PVQ1"/>
<dbReference type="InterPro" id="IPR003656">
    <property type="entry name" value="Znf_BED"/>
</dbReference>
<feature type="region of interest" description="Disordered" evidence="7">
    <location>
        <begin position="209"/>
        <end position="237"/>
    </location>
</feature>
<feature type="compositionally biased region" description="Polar residues" evidence="7">
    <location>
        <begin position="222"/>
        <end position="237"/>
    </location>
</feature>
<feature type="compositionally biased region" description="Low complexity" evidence="7">
    <location>
        <begin position="209"/>
        <end position="221"/>
    </location>
</feature>
<dbReference type="STRING" id="199890.A0A182PVQ1"/>
<keyword evidence="3 6" id="KW-0863">Zinc-finger</keyword>
<evidence type="ECO:0000256" key="1">
    <source>
        <dbReference type="ARBA" id="ARBA00004123"/>
    </source>
</evidence>
<dbReference type="FunFam" id="3.30.160.60:FF:001428">
    <property type="entry name" value="zinc finger and BTB domain-containing protein 38"/>
    <property type="match status" value="1"/>
</dbReference>
<dbReference type="SMART" id="SM00225">
    <property type="entry name" value="BTB"/>
    <property type="match status" value="1"/>
</dbReference>
<dbReference type="FunFam" id="3.30.710.10:FF:000218">
    <property type="entry name" value="Lolal-like protein"/>
    <property type="match status" value="1"/>
</dbReference>
<dbReference type="InterPro" id="IPR036236">
    <property type="entry name" value="Znf_C2H2_sf"/>
</dbReference>
<dbReference type="PROSITE" id="PS00028">
    <property type="entry name" value="ZINC_FINGER_C2H2_1"/>
    <property type="match status" value="2"/>
</dbReference>
<dbReference type="PANTHER" id="PTHR23110:SF106">
    <property type="entry name" value="FI01104P"/>
    <property type="match status" value="1"/>
</dbReference>
<protein>
    <recommendedName>
        <fullName evidence="12">BTB domain-containing protein</fullName>
    </recommendedName>
</protein>
<dbReference type="PROSITE" id="PS50097">
    <property type="entry name" value="BTB"/>
    <property type="match status" value="1"/>
</dbReference>
<sequence length="503" mass="55760">MATQQSFSLRWNDYSSHIARAFESLRYEEDLVDVTLYCEGRRIRAHKMVLSACSAYFKDIFKENPSQHPIIIFKNVKYSDLVSLVEFMYQGEVVVPQESLPTFLHTAELLSVRGLADTCDSIEQHVHNTIPDQPTSSLAQQILQTQSRNVNNATITTEPVYFTLPSNSTIVPQIKIESQTTASQQLINKILLKSSNDLTNTLGNISQVQQQQQQQTNSQTQLHPQPSTSIVQQQPQMQSTLREQNQQNLVTKVTQNVIVPSLGQQITSQGPSSQPDQNKQSATALQDLVESVISTTRPVKIERVVKQQDSPVTTPSKQTIEIKASTSYGTLGNTSNVNQSNDGIEIYEQVSQNQNTSYATSTGNISEFINVADGLTATSGDSGTYTHPEGYELVNENVPTQAESDENLEQGGFEMEIVDMEVGGIFPDEGTSTKEPKLEETTSSGKTLEKKYKCKVCGKSFVTCKSLNMHLHIHSGRTKCGICGAVLSRTANLKRHMKLKHEP</sequence>
<dbReference type="PROSITE" id="PS50157">
    <property type="entry name" value="ZINC_FINGER_C2H2_2"/>
    <property type="match status" value="2"/>
</dbReference>
<dbReference type="Pfam" id="PF02892">
    <property type="entry name" value="zf-BED"/>
    <property type="match status" value="1"/>
</dbReference>
<dbReference type="GO" id="GO:0008270">
    <property type="term" value="F:zinc ion binding"/>
    <property type="evidence" value="ECO:0007669"/>
    <property type="project" value="UniProtKB-KW"/>
</dbReference>
<keyword evidence="5" id="KW-0539">Nucleus</keyword>
<keyword evidence="4" id="KW-0862">Zinc</keyword>
<dbReference type="SUPFAM" id="SSF57667">
    <property type="entry name" value="beta-beta-alpha zinc fingers"/>
    <property type="match status" value="1"/>
</dbReference>
<proteinExistence type="predicted"/>
<evidence type="ECO:0000256" key="4">
    <source>
        <dbReference type="ARBA" id="ARBA00022833"/>
    </source>
</evidence>
<dbReference type="Pfam" id="PF13912">
    <property type="entry name" value="zf-C2H2_6"/>
    <property type="match status" value="1"/>
</dbReference>
<dbReference type="SUPFAM" id="SSF54695">
    <property type="entry name" value="POZ domain"/>
    <property type="match status" value="1"/>
</dbReference>
<dbReference type="GO" id="GO:0006357">
    <property type="term" value="P:regulation of transcription by RNA polymerase II"/>
    <property type="evidence" value="ECO:0007669"/>
    <property type="project" value="TreeGrafter"/>
</dbReference>
<evidence type="ECO:0000256" key="3">
    <source>
        <dbReference type="ARBA" id="ARBA00022771"/>
    </source>
</evidence>
<accession>A0A182PVQ1</accession>
<dbReference type="Pfam" id="PF00651">
    <property type="entry name" value="BTB"/>
    <property type="match status" value="1"/>
</dbReference>
<feature type="domain" description="C2H2-type" evidence="9">
    <location>
        <begin position="452"/>
        <end position="479"/>
    </location>
</feature>
<organism evidence="10 11">
    <name type="scientific">Anopheles epiroticus</name>
    <dbReference type="NCBI Taxonomy" id="199890"/>
    <lineage>
        <taxon>Eukaryota</taxon>
        <taxon>Metazoa</taxon>
        <taxon>Ecdysozoa</taxon>
        <taxon>Arthropoda</taxon>
        <taxon>Hexapoda</taxon>
        <taxon>Insecta</taxon>
        <taxon>Pterygota</taxon>
        <taxon>Neoptera</taxon>
        <taxon>Endopterygota</taxon>
        <taxon>Diptera</taxon>
        <taxon>Nematocera</taxon>
        <taxon>Culicoidea</taxon>
        <taxon>Culicidae</taxon>
        <taxon>Anophelinae</taxon>
        <taxon>Anopheles</taxon>
    </lineage>
</organism>
<dbReference type="Proteomes" id="UP000075885">
    <property type="component" value="Unassembled WGS sequence"/>
</dbReference>
<evidence type="ECO:0000313" key="11">
    <source>
        <dbReference type="Proteomes" id="UP000075885"/>
    </source>
</evidence>
<dbReference type="GO" id="GO:0003006">
    <property type="term" value="P:developmental process involved in reproduction"/>
    <property type="evidence" value="ECO:0007669"/>
    <property type="project" value="UniProtKB-ARBA"/>
</dbReference>